<accession>A0A0B6YH54</accession>
<feature type="non-terminal residue" evidence="3">
    <location>
        <position position="71"/>
    </location>
</feature>
<feature type="region of interest" description="Disordered" evidence="1">
    <location>
        <begin position="1"/>
        <end position="24"/>
    </location>
</feature>
<organism evidence="3">
    <name type="scientific">Arion vulgaris</name>
    <dbReference type="NCBI Taxonomy" id="1028688"/>
    <lineage>
        <taxon>Eukaryota</taxon>
        <taxon>Metazoa</taxon>
        <taxon>Spiralia</taxon>
        <taxon>Lophotrochozoa</taxon>
        <taxon>Mollusca</taxon>
        <taxon>Gastropoda</taxon>
        <taxon>Heterobranchia</taxon>
        <taxon>Euthyneura</taxon>
        <taxon>Panpulmonata</taxon>
        <taxon>Eupulmonata</taxon>
        <taxon>Stylommatophora</taxon>
        <taxon>Helicina</taxon>
        <taxon>Arionoidea</taxon>
        <taxon>Arionidae</taxon>
        <taxon>Arion</taxon>
    </lineage>
</organism>
<dbReference type="AlphaFoldDB" id="A0A0B6YH54"/>
<proteinExistence type="predicted"/>
<reference evidence="3" key="1">
    <citation type="submission" date="2014-12" db="EMBL/GenBank/DDBJ databases">
        <title>Insight into the proteome of Arion vulgaris.</title>
        <authorList>
            <person name="Aradska J."/>
            <person name="Bulat T."/>
            <person name="Smidak R."/>
            <person name="Sarate P."/>
            <person name="Gangsoo J."/>
            <person name="Sialana F."/>
            <person name="Bilban M."/>
            <person name="Lubec G."/>
        </authorList>
    </citation>
    <scope>NUCLEOTIDE SEQUENCE</scope>
    <source>
        <tissue evidence="3">Skin</tissue>
    </source>
</reference>
<name>A0A0B6YH54_9EUPU</name>
<sequence length="71" mass="8435">MLEMMKQSIKLNSNKTNRLQRRPTHCSTNKLCRIQSMHHLHVTTKKYQQLDHQHIPANPDIATCYTELKCF</sequence>
<evidence type="ECO:0000313" key="3">
    <source>
        <dbReference type="EMBL" id="CEK55474.1"/>
    </source>
</evidence>
<dbReference type="EMBL" id="HACG01008608">
    <property type="protein sequence ID" value="CEK55473.1"/>
    <property type="molecule type" value="Transcribed_RNA"/>
</dbReference>
<gene>
    <name evidence="3" type="primary">ORF25302</name>
    <name evidence="2" type="synonym">ORF25301</name>
</gene>
<protein>
    <submittedName>
        <fullName evidence="3">Uncharacterized protein</fullName>
    </submittedName>
</protein>
<evidence type="ECO:0000313" key="2">
    <source>
        <dbReference type="EMBL" id="CEK55473.1"/>
    </source>
</evidence>
<evidence type="ECO:0000256" key="1">
    <source>
        <dbReference type="SAM" id="MobiDB-lite"/>
    </source>
</evidence>
<dbReference type="EMBL" id="HACG01008609">
    <property type="protein sequence ID" value="CEK55474.1"/>
    <property type="molecule type" value="Transcribed_RNA"/>
</dbReference>